<accession>A0A9D1H9R2</accession>
<proteinExistence type="predicted"/>
<dbReference type="InterPro" id="IPR025945">
    <property type="entry name" value="DHHW"/>
</dbReference>
<dbReference type="EMBL" id="DVLW01000237">
    <property type="protein sequence ID" value="HIT95239.1"/>
    <property type="molecule type" value="Genomic_DNA"/>
</dbReference>
<reference evidence="1" key="2">
    <citation type="journal article" date="2021" name="PeerJ">
        <title>Extensive microbial diversity within the chicken gut microbiome revealed by metagenomics and culture.</title>
        <authorList>
            <person name="Gilroy R."/>
            <person name="Ravi A."/>
            <person name="Getino M."/>
            <person name="Pursley I."/>
            <person name="Horton D.L."/>
            <person name="Alikhan N.F."/>
            <person name="Baker D."/>
            <person name="Gharbi K."/>
            <person name="Hall N."/>
            <person name="Watson M."/>
            <person name="Adriaenssens E.M."/>
            <person name="Foster-Nyarko E."/>
            <person name="Jarju S."/>
            <person name="Secka A."/>
            <person name="Antonio M."/>
            <person name="Oren A."/>
            <person name="Chaudhuri R.R."/>
            <person name="La Ragione R."/>
            <person name="Hildebrand F."/>
            <person name="Pallen M.J."/>
        </authorList>
    </citation>
    <scope>NUCLEOTIDE SEQUENCE</scope>
    <source>
        <strain evidence="1">ChiBcec7-5410</strain>
    </source>
</reference>
<gene>
    <name evidence="1" type="ORF">IAC43_08630</name>
</gene>
<evidence type="ECO:0008006" key="3">
    <source>
        <dbReference type="Google" id="ProtNLM"/>
    </source>
</evidence>
<sequence>MKKRKIYPTALLLFGFVAVVTLSDLVNPVRAFSEMENRELKTTSQFTISRLFKGDFQSQYEKVVADQFVGRDEWITLKSMTESALLKTENNGVIYGKNGALFGKMTSYNQEQLTKNISFLQQFAEKHDNVTFGVIPSGYTYSTDQLPAGSGQINQLPIIADIEESLKDSVQWFDVAGLLAAQESESLYYNTDHHWRGTTAYLAYTALCEQLGLEPVAEEELTLREVEDFYGSYFSKCKKADTKPDTLTFYDLPFEVKATVDGVEKDGWYDAAQLEKRDKYGAFLYGNGGLTVLSKEEQKEDGSKLLLIKDSFSNALAPMFLNNFDEVYIIDLRSYPMGLTKL</sequence>
<dbReference type="AlphaFoldDB" id="A0A9D1H9R2"/>
<dbReference type="Pfam" id="PF14286">
    <property type="entry name" value="DHHW"/>
    <property type="match status" value="1"/>
</dbReference>
<comment type="caution">
    <text evidence="1">The sequence shown here is derived from an EMBL/GenBank/DDBJ whole genome shotgun (WGS) entry which is preliminary data.</text>
</comment>
<organism evidence="1 2">
    <name type="scientific">Candidatus Faecivivens stercoripullorum</name>
    <dbReference type="NCBI Taxonomy" id="2840805"/>
    <lineage>
        <taxon>Bacteria</taxon>
        <taxon>Bacillati</taxon>
        <taxon>Bacillota</taxon>
        <taxon>Clostridia</taxon>
        <taxon>Eubacteriales</taxon>
        <taxon>Oscillospiraceae</taxon>
        <taxon>Oscillospiraceae incertae sedis</taxon>
        <taxon>Candidatus Faecivivens</taxon>
    </lineage>
</organism>
<name>A0A9D1H9R2_9FIRM</name>
<evidence type="ECO:0000313" key="2">
    <source>
        <dbReference type="Proteomes" id="UP000824160"/>
    </source>
</evidence>
<evidence type="ECO:0000313" key="1">
    <source>
        <dbReference type="EMBL" id="HIT95239.1"/>
    </source>
</evidence>
<protein>
    <recommendedName>
        <fullName evidence="3">AlgX/AlgJ SGNH hydrolase-like domain-containing protein</fullName>
    </recommendedName>
</protein>
<reference evidence="1" key="1">
    <citation type="submission" date="2020-10" db="EMBL/GenBank/DDBJ databases">
        <authorList>
            <person name="Gilroy R."/>
        </authorList>
    </citation>
    <scope>NUCLEOTIDE SEQUENCE</scope>
    <source>
        <strain evidence="1">ChiBcec7-5410</strain>
    </source>
</reference>
<feature type="non-terminal residue" evidence="1">
    <location>
        <position position="342"/>
    </location>
</feature>
<dbReference type="Proteomes" id="UP000824160">
    <property type="component" value="Unassembled WGS sequence"/>
</dbReference>